<dbReference type="PIRSF" id="PIRSF006060">
    <property type="entry name" value="AA_transporter"/>
    <property type="match status" value="1"/>
</dbReference>
<dbReference type="GO" id="GO:0016020">
    <property type="term" value="C:membrane"/>
    <property type="evidence" value="ECO:0007669"/>
    <property type="project" value="UniProtKB-SubCell"/>
</dbReference>
<protein>
    <recommendedName>
        <fullName evidence="6">Amino acid permease/ SLC12A domain-containing protein</fullName>
    </recommendedName>
</protein>
<feature type="transmembrane region" description="Helical" evidence="5">
    <location>
        <begin position="486"/>
        <end position="505"/>
    </location>
</feature>
<dbReference type="PANTHER" id="PTHR43341">
    <property type="entry name" value="AMINO ACID PERMEASE"/>
    <property type="match status" value="1"/>
</dbReference>
<dbReference type="OrthoDB" id="3900342at2759"/>
<feature type="transmembrane region" description="Helical" evidence="5">
    <location>
        <begin position="363"/>
        <end position="394"/>
    </location>
</feature>
<feature type="transmembrane region" description="Helical" evidence="5">
    <location>
        <begin position="248"/>
        <end position="268"/>
    </location>
</feature>
<organism evidence="7 8">
    <name type="scientific">Cyberlindnera jadinii (strain ATCC 18201 / CBS 1600 / BCRC 20928 / JCM 3617 / NBRC 0987 / NRRL Y-1542)</name>
    <name type="common">Torula yeast</name>
    <name type="synonym">Candida utilis</name>
    <dbReference type="NCBI Taxonomy" id="983966"/>
    <lineage>
        <taxon>Eukaryota</taxon>
        <taxon>Fungi</taxon>
        <taxon>Dikarya</taxon>
        <taxon>Ascomycota</taxon>
        <taxon>Saccharomycotina</taxon>
        <taxon>Saccharomycetes</taxon>
        <taxon>Phaffomycetales</taxon>
        <taxon>Phaffomycetaceae</taxon>
        <taxon>Cyberlindnera</taxon>
    </lineage>
</organism>
<dbReference type="PANTHER" id="PTHR43341:SF46">
    <property type="entry name" value="SPS-SENSOR COMPONENT SSY1"/>
    <property type="match status" value="1"/>
</dbReference>
<dbReference type="OMA" id="FIRFYYG"/>
<dbReference type="GeneID" id="30987576"/>
<evidence type="ECO:0000256" key="1">
    <source>
        <dbReference type="ARBA" id="ARBA00004141"/>
    </source>
</evidence>
<dbReference type="AlphaFoldDB" id="A0A1E4RYX1"/>
<keyword evidence="2 5" id="KW-0812">Transmembrane</keyword>
<feature type="transmembrane region" description="Helical" evidence="5">
    <location>
        <begin position="29"/>
        <end position="49"/>
    </location>
</feature>
<evidence type="ECO:0000313" key="7">
    <source>
        <dbReference type="EMBL" id="ODV72401.1"/>
    </source>
</evidence>
<dbReference type="InterPro" id="IPR004841">
    <property type="entry name" value="AA-permease/SLC12A_dom"/>
</dbReference>
<dbReference type="EMBL" id="KV453935">
    <property type="protein sequence ID" value="ODV72401.1"/>
    <property type="molecule type" value="Genomic_DNA"/>
</dbReference>
<feature type="transmembrane region" description="Helical" evidence="5">
    <location>
        <begin position="109"/>
        <end position="130"/>
    </location>
</feature>
<feature type="domain" description="Amino acid permease/ SLC12A" evidence="6">
    <location>
        <begin position="1"/>
        <end position="512"/>
    </location>
</feature>
<dbReference type="InterPro" id="IPR050524">
    <property type="entry name" value="APC_YAT"/>
</dbReference>
<proteinExistence type="predicted"/>
<evidence type="ECO:0000256" key="2">
    <source>
        <dbReference type="ARBA" id="ARBA00022692"/>
    </source>
</evidence>
<evidence type="ECO:0000256" key="5">
    <source>
        <dbReference type="SAM" id="Phobius"/>
    </source>
</evidence>
<keyword evidence="4 5" id="KW-0472">Membrane</keyword>
<evidence type="ECO:0000313" key="8">
    <source>
        <dbReference type="Proteomes" id="UP000094389"/>
    </source>
</evidence>
<sequence>MIALGGTLGVGLYLNSGKAFSIAGPLGCFLGFTISGSIVLATMLSFAEMSTLIPTTSSISGLASRFVEDAFGFALGWCYWLSFTIAMPSEVCAATIMLSYYTDLDVPSASTSGFVVLFLVFIIGINLFDVRVYGNIEYVTSLVKVLFSVALIITMIVLNVQENYGFMYWTPSRSPSWASYGPFRPTFDLNDVGQGSRGGIGGGWGRLLGVLSSVLISSYAYTGSEIGFIASMECKNPRKALPSVTKRVFGRVVFLYLLSIFLVSLNFYSGDPRLLHYYSPDDAAKDISPSILEHYQTQCTSSTLSQYSNGNQSPWIIALQTVGLCSYAAVSNAFFIMFAVTAGSSHLYVSSRTIYSMATQGKAFQVFATCSDAGVPYVAVLSSGSFGLLAFLSINKKALRVFQDFANISSTTAMLMWAGMCLSFIRFYYGLKLRPDIISRSDPSYPYRSPLQPFLAIYGLIGSLLIVIFMGFVVFLKGYWNTQTFFVSYGALMLFAICYFGYKFFRSSKIHRLDQLDLDSGRREMDRIIWDEETNYISSVGELIKKVISWL</sequence>
<name>A0A1E4RYX1_CYBJN</name>
<evidence type="ECO:0000259" key="6">
    <source>
        <dbReference type="Pfam" id="PF00324"/>
    </source>
</evidence>
<dbReference type="Gene3D" id="1.20.1740.10">
    <property type="entry name" value="Amino acid/polyamine transporter I"/>
    <property type="match status" value="1"/>
</dbReference>
<evidence type="ECO:0000256" key="4">
    <source>
        <dbReference type="ARBA" id="ARBA00023136"/>
    </source>
</evidence>
<dbReference type="GO" id="GO:0015171">
    <property type="term" value="F:amino acid transmembrane transporter activity"/>
    <property type="evidence" value="ECO:0007669"/>
    <property type="project" value="TreeGrafter"/>
</dbReference>
<feature type="non-terminal residue" evidence="7">
    <location>
        <position position="551"/>
    </location>
</feature>
<keyword evidence="3 5" id="KW-1133">Transmembrane helix</keyword>
<reference evidence="7 8" key="1">
    <citation type="journal article" date="2016" name="Proc. Natl. Acad. Sci. U.S.A.">
        <title>Comparative genomics of biotechnologically important yeasts.</title>
        <authorList>
            <person name="Riley R."/>
            <person name="Haridas S."/>
            <person name="Wolfe K.H."/>
            <person name="Lopes M.R."/>
            <person name="Hittinger C.T."/>
            <person name="Goeker M."/>
            <person name="Salamov A.A."/>
            <person name="Wisecaver J.H."/>
            <person name="Long T.M."/>
            <person name="Calvey C.H."/>
            <person name="Aerts A.L."/>
            <person name="Barry K.W."/>
            <person name="Choi C."/>
            <person name="Clum A."/>
            <person name="Coughlan A.Y."/>
            <person name="Deshpande S."/>
            <person name="Douglass A.P."/>
            <person name="Hanson S.J."/>
            <person name="Klenk H.-P."/>
            <person name="LaButti K.M."/>
            <person name="Lapidus A."/>
            <person name="Lindquist E.A."/>
            <person name="Lipzen A.M."/>
            <person name="Meier-Kolthoff J.P."/>
            <person name="Ohm R.A."/>
            <person name="Otillar R.P."/>
            <person name="Pangilinan J.L."/>
            <person name="Peng Y."/>
            <person name="Rokas A."/>
            <person name="Rosa C.A."/>
            <person name="Scheuner C."/>
            <person name="Sibirny A.A."/>
            <person name="Slot J.C."/>
            <person name="Stielow J.B."/>
            <person name="Sun H."/>
            <person name="Kurtzman C.P."/>
            <person name="Blackwell M."/>
            <person name="Grigoriev I.V."/>
            <person name="Jeffries T.W."/>
        </authorList>
    </citation>
    <scope>NUCLEOTIDE SEQUENCE [LARGE SCALE GENOMIC DNA]</scope>
    <source>
        <strain evidence="8">ATCC 18201 / CBS 1600 / BCRC 20928 / JCM 3617 / NBRC 0987 / NRRL Y-1542</strain>
    </source>
</reference>
<dbReference type="RefSeq" id="XP_020069440.1">
    <property type="nucleotide sequence ID" value="XM_020213180.1"/>
</dbReference>
<keyword evidence="8" id="KW-1185">Reference proteome</keyword>
<feature type="transmembrane region" description="Helical" evidence="5">
    <location>
        <begin position="142"/>
        <end position="160"/>
    </location>
</feature>
<feature type="transmembrane region" description="Helical" evidence="5">
    <location>
        <begin position="414"/>
        <end position="433"/>
    </location>
</feature>
<evidence type="ECO:0000256" key="3">
    <source>
        <dbReference type="ARBA" id="ARBA00022989"/>
    </source>
</evidence>
<feature type="transmembrane region" description="Helical" evidence="5">
    <location>
        <begin position="454"/>
        <end position="480"/>
    </location>
</feature>
<dbReference type="Pfam" id="PF00324">
    <property type="entry name" value="AA_permease"/>
    <property type="match status" value="1"/>
</dbReference>
<accession>A0A1E4RYX1</accession>
<feature type="transmembrane region" description="Helical" evidence="5">
    <location>
        <begin position="315"/>
        <end position="342"/>
    </location>
</feature>
<dbReference type="STRING" id="983966.A0A1E4RYX1"/>
<gene>
    <name evidence="7" type="ORF">CYBJADRAFT_141693</name>
</gene>
<dbReference type="Proteomes" id="UP000094389">
    <property type="component" value="Unassembled WGS sequence"/>
</dbReference>
<comment type="subcellular location">
    <subcellularLocation>
        <location evidence="1">Membrane</location>
        <topology evidence="1">Multi-pass membrane protein</topology>
    </subcellularLocation>
</comment>